<dbReference type="PANTHER" id="PTHR46797">
    <property type="entry name" value="HTH-TYPE TRANSCRIPTIONAL REGULATOR"/>
    <property type="match status" value="1"/>
</dbReference>
<dbReference type="AlphaFoldDB" id="A0A0F9SEX2"/>
<evidence type="ECO:0000259" key="2">
    <source>
        <dbReference type="PROSITE" id="PS50943"/>
    </source>
</evidence>
<dbReference type="SMART" id="SM00530">
    <property type="entry name" value="HTH_XRE"/>
    <property type="match status" value="1"/>
</dbReference>
<keyword evidence="1" id="KW-0238">DNA-binding</keyword>
<dbReference type="InterPro" id="IPR050807">
    <property type="entry name" value="TransReg_Diox_bact_type"/>
</dbReference>
<protein>
    <recommendedName>
        <fullName evidence="2">HTH cro/C1-type domain-containing protein</fullName>
    </recommendedName>
</protein>
<dbReference type="GO" id="GO:0005829">
    <property type="term" value="C:cytosol"/>
    <property type="evidence" value="ECO:0007669"/>
    <property type="project" value="TreeGrafter"/>
</dbReference>
<dbReference type="GO" id="GO:0003677">
    <property type="term" value="F:DNA binding"/>
    <property type="evidence" value="ECO:0007669"/>
    <property type="project" value="UniProtKB-KW"/>
</dbReference>
<reference evidence="3" key="1">
    <citation type="journal article" date="2015" name="Nature">
        <title>Complex archaea that bridge the gap between prokaryotes and eukaryotes.</title>
        <authorList>
            <person name="Spang A."/>
            <person name="Saw J.H."/>
            <person name="Jorgensen S.L."/>
            <person name="Zaremba-Niedzwiedzka K."/>
            <person name="Martijn J."/>
            <person name="Lind A.E."/>
            <person name="van Eijk R."/>
            <person name="Schleper C."/>
            <person name="Guy L."/>
            <person name="Ettema T.J."/>
        </authorList>
    </citation>
    <scope>NUCLEOTIDE SEQUENCE</scope>
</reference>
<dbReference type="EMBL" id="LAZR01000520">
    <property type="protein sequence ID" value="KKN65589.1"/>
    <property type="molecule type" value="Genomic_DNA"/>
</dbReference>
<feature type="domain" description="HTH cro/C1-type" evidence="2">
    <location>
        <begin position="17"/>
        <end position="71"/>
    </location>
</feature>
<proteinExistence type="predicted"/>
<dbReference type="CDD" id="cd00093">
    <property type="entry name" value="HTH_XRE"/>
    <property type="match status" value="1"/>
</dbReference>
<dbReference type="Pfam" id="PF01381">
    <property type="entry name" value="HTH_3"/>
    <property type="match status" value="1"/>
</dbReference>
<organism evidence="3">
    <name type="scientific">marine sediment metagenome</name>
    <dbReference type="NCBI Taxonomy" id="412755"/>
    <lineage>
        <taxon>unclassified sequences</taxon>
        <taxon>metagenomes</taxon>
        <taxon>ecological metagenomes</taxon>
    </lineage>
</organism>
<comment type="caution">
    <text evidence="3">The sequence shown here is derived from an EMBL/GenBank/DDBJ whole genome shotgun (WGS) entry which is preliminary data.</text>
</comment>
<dbReference type="PANTHER" id="PTHR46797:SF1">
    <property type="entry name" value="METHYLPHOSPHONATE SYNTHASE"/>
    <property type="match status" value="1"/>
</dbReference>
<dbReference type="SUPFAM" id="SSF47413">
    <property type="entry name" value="lambda repressor-like DNA-binding domains"/>
    <property type="match status" value="1"/>
</dbReference>
<gene>
    <name evidence="3" type="ORF">LCGC14_0480010</name>
</gene>
<evidence type="ECO:0000313" key="3">
    <source>
        <dbReference type="EMBL" id="KKN65589.1"/>
    </source>
</evidence>
<dbReference type="InterPro" id="IPR010982">
    <property type="entry name" value="Lambda_DNA-bd_dom_sf"/>
</dbReference>
<dbReference type="GO" id="GO:0003700">
    <property type="term" value="F:DNA-binding transcription factor activity"/>
    <property type="evidence" value="ECO:0007669"/>
    <property type="project" value="TreeGrafter"/>
</dbReference>
<sequence length="84" mass="9547">MDSTHIDPLLSALASVLRKHRRALNISQEELAHRAGRSMRYVSLLETGKHQPTLDTLRRMSSVFDVPLSQLILEAEKDMHAKDL</sequence>
<dbReference type="PROSITE" id="PS50943">
    <property type="entry name" value="HTH_CROC1"/>
    <property type="match status" value="1"/>
</dbReference>
<dbReference type="Gene3D" id="1.10.260.40">
    <property type="entry name" value="lambda repressor-like DNA-binding domains"/>
    <property type="match status" value="1"/>
</dbReference>
<accession>A0A0F9SEX2</accession>
<evidence type="ECO:0000256" key="1">
    <source>
        <dbReference type="ARBA" id="ARBA00023125"/>
    </source>
</evidence>
<name>A0A0F9SEX2_9ZZZZ</name>
<dbReference type="InterPro" id="IPR001387">
    <property type="entry name" value="Cro/C1-type_HTH"/>
</dbReference>